<sequence>MTAAALLAVLAGAVTSPLTPGAELQYVYAGVTCRSPNSIACDRFGIAVAVRPRPRYVSAVVGGRQVRLARRNDGSGLWVGQLRDAGLPRILAASGAVVRGSRWNGNGAPLIGARIVATFADRRREMLPGLAWLCPGWG</sequence>
<dbReference type="Proteomes" id="UP001284601">
    <property type="component" value="Unassembled WGS sequence"/>
</dbReference>
<protein>
    <submittedName>
        <fullName evidence="1">Uncharacterized protein</fullName>
    </submittedName>
</protein>
<gene>
    <name evidence="1" type="ORF">R7226_08805</name>
</gene>
<evidence type="ECO:0000313" key="2">
    <source>
        <dbReference type="Proteomes" id="UP001284601"/>
    </source>
</evidence>
<name>A0ABU4HNZ4_9ACTN</name>
<dbReference type="RefSeq" id="WP_318596703.1">
    <property type="nucleotide sequence ID" value="NZ_JAWSTH010000017.1"/>
</dbReference>
<keyword evidence="2" id="KW-1185">Reference proteome</keyword>
<reference evidence="2" key="1">
    <citation type="submission" date="2023-07" db="EMBL/GenBank/DDBJ databases">
        <title>Conexibacter stalactiti sp. nov., isolated from stalactites in a lava cave and emended description of the genus Conexibacter.</title>
        <authorList>
            <person name="Lee S.D."/>
        </authorList>
    </citation>
    <scope>NUCLEOTIDE SEQUENCE [LARGE SCALE GENOMIC DNA]</scope>
    <source>
        <strain evidence="2">KCTC 39840</strain>
    </source>
</reference>
<organism evidence="1 2">
    <name type="scientific">Conexibacter stalactiti</name>
    <dbReference type="NCBI Taxonomy" id="1940611"/>
    <lineage>
        <taxon>Bacteria</taxon>
        <taxon>Bacillati</taxon>
        <taxon>Actinomycetota</taxon>
        <taxon>Thermoleophilia</taxon>
        <taxon>Solirubrobacterales</taxon>
        <taxon>Conexibacteraceae</taxon>
        <taxon>Conexibacter</taxon>
    </lineage>
</organism>
<dbReference type="EMBL" id="JAWSTH010000017">
    <property type="protein sequence ID" value="MDW5594434.1"/>
    <property type="molecule type" value="Genomic_DNA"/>
</dbReference>
<proteinExistence type="predicted"/>
<accession>A0ABU4HNZ4</accession>
<comment type="caution">
    <text evidence="1">The sequence shown here is derived from an EMBL/GenBank/DDBJ whole genome shotgun (WGS) entry which is preliminary data.</text>
</comment>
<evidence type="ECO:0000313" key="1">
    <source>
        <dbReference type="EMBL" id="MDW5594434.1"/>
    </source>
</evidence>